<name>A0AAV8T461_9ROSI</name>
<comment type="caution">
    <text evidence="1">The sequence shown here is derived from an EMBL/GenBank/DDBJ whole genome shotgun (WGS) entry which is preliminary data.</text>
</comment>
<dbReference type="Proteomes" id="UP001159364">
    <property type="component" value="Linkage Group LG07"/>
</dbReference>
<organism evidence="1 2">
    <name type="scientific">Erythroxylum novogranatense</name>
    <dbReference type="NCBI Taxonomy" id="1862640"/>
    <lineage>
        <taxon>Eukaryota</taxon>
        <taxon>Viridiplantae</taxon>
        <taxon>Streptophyta</taxon>
        <taxon>Embryophyta</taxon>
        <taxon>Tracheophyta</taxon>
        <taxon>Spermatophyta</taxon>
        <taxon>Magnoliopsida</taxon>
        <taxon>eudicotyledons</taxon>
        <taxon>Gunneridae</taxon>
        <taxon>Pentapetalae</taxon>
        <taxon>rosids</taxon>
        <taxon>fabids</taxon>
        <taxon>Malpighiales</taxon>
        <taxon>Erythroxylaceae</taxon>
        <taxon>Erythroxylum</taxon>
    </lineage>
</organism>
<evidence type="ECO:0000313" key="2">
    <source>
        <dbReference type="Proteomes" id="UP001159364"/>
    </source>
</evidence>
<gene>
    <name evidence="1" type="ORF">K2173_021957</name>
</gene>
<reference evidence="1 2" key="1">
    <citation type="submission" date="2021-09" db="EMBL/GenBank/DDBJ databases">
        <title>Genomic insights and catalytic innovation underlie evolution of tropane alkaloids biosynthesis.</title>
        <authorList>
            <person name="Wang Y.-J."/>
            <person name="Tian T."/>
            <person name="Huang J.-P."/>
            <person name="Huang S.-X."/>
        </authorList>
    </citation>
    <scope>NUCLEOTIDE SEQUENCE [LARGE SCALE GENOMIC DNA]</scope>
    <source>
        <strain evidence="1">KIB-2018</strain>
        <tissue evidence="1">Leaf</tissue>
    </source>
</reference>
<dbReference type="AlphaFoldDB" id="A0AAV8T461"/>
<accession>A0AAV8T461</accession>
<dbReference type="EMBL" id="JAIWQS010000007">
    <property type="protein sequence ID" value="KAJ8760919.1"/>
    <property type="molecule type" value="Genomic_DNA"/>
</dbReference>
<protein>
    <submittedName>
        <fullName evidence="1">Uncharacterized protein</fullName>
    </submittedName>
</protein>
<sequence>MRCSTPRQQESVNNYFHKLHKLTYTHLLLLAFSCKRIRERVFRFKNSDKIRSDRSLTSSSSISTQVPISTVSQGADFIGCELVLIKGVVGSVKGRKKAGRERKSKIGSVY</sequence>
<keyword evidence="2" id="KW-1185">Reference proteome</keyword>
<proteinExistence type="predicted"/>
<evidence type="ECO:0000313" key="1">
    <source>
        <dbReference type="EMBL" id="KAJ8760919.1"/>
    </source>
</evidence>
<dbReference type="PROSITE" id="PS51257">
    <property type="entry name" value="PROKAR_LIPOPROTEIN"/>
    <property type="match status" value="1"/>
</dbReference>